<dbReference type="PROSITE" id="PS51257">
    <property type="entry name" value="PROKAR_LIPOPROTEIN"/>
    <property type="match status" value="1"/>
</dbReference>
<accession>A0A3L9ZJ11</accession>
<keyword evidence="2" id="KW-1185">Reference proteome</keyword>
<gene>
    <name evidence="1" type="ORF">BC961_2959</name>
</gene>
<protein>
    <recommendedName>
        <fullName evidence="3">NlpE-like protein</fullName>
    </recommendedName>
</protein>
<comment type="caution">
    <text evidence="1">The sequence shown here is derived from an EMBL/GenBank/DDBJ whole genome shotgun (WGS) entry which is preliminary data.</text>
</comment>
<evidence type="ECO:0008006" key="3">
    <source>
        <dbReference type="Google" id="ProtNLM"/>
    </source>
</evidence>
<name>A0A3L9ZJ11_9FLAO</name>
<reference evidence="1 2" key="1">
    <citation type="submission" date="2018-10" db="EMBL/GenBank/DDBJ databases">
        <title>Genomic Encyclopedia of Archaeal and Bacterial Type Strains, Phase II (KMG-II): from individual species to whole genera.</title>
        <authorList>
            <person name="Goeker M."/>
        </authorList>
    </citation>
    <scope>NUCLEOTIDE SEQUENCE [LARGE SCALE GENOMIC DNA]</scope>
    <source>
        <strain evidence="1 2">DSM 19727</strain>
    </source>
</reference>
<evidence type="ECO:0000313" key="2">
    <source>
        <dbReference type="Proteomes" id="UP000280368"/>
    </source>
</evidence>
<dbReference type="RefSeq" id="WP_121926512.1">
    <property type="nucleotide sequence ID" value="NZ_CBCSGA010000011.1"/>
</dbReference>
<dbReference type="EMBL" id="REFH01000013">
    <property type="protein sequence ID" value="RMA72556.1"/>
    <property type="molecule type" value="Genomic_DNA"/>
</dbReference>
<organism evidence="1 2">
    <name type="scientific">Flavobacterium weaverense</name>
    <dbReference type="NCBI Taxonomy" id="271156"/>
    <lineage>
        <taxon>Bacteria</taxon>
        <taxon>Pseudomonadati</taxon>
        <taxon>Bacteroidota</taxon>
        <taxon>Flavobacteriia</taxon>
        <taxon>Flavobacteriales</taxon>
        <taxon>Flavobacteriaceae</taxon>
        <taxon>Flavobacterium</taxon>
    </lineage>
</organism>
<dbReference type="OrthoDB" id="794403at2"/>
<proteinExistence type="predicted"/>
<evidence type="ECO:0000313" key="1">
    <source>
        <dbReference type="EMBL" id="RMA72556.1"/>
    </source>
</evidence>
<sequence length="156" mass="17380">MKKMTIIILAIVSMVACKKDEKTESETVVKEVKVEEAAKTALVEVGCYEYKSDGNIIQMEITEVNKNVIADLKIAYVEKDASLGKFVGTINGDKLLGTYTFNSEGKESLRELAFMIKENQLIEGYGDLNEDGTKFKDVKTIQYTSTMPLTKVDCTK</sequence>
<dbReference type="AlphaFoldDB" id="A0A3L9ZJ11"/>
<dbReference type="Proteomes" id="UP000280368">
    <property type="component" value="Unassembled WGS sequence"/>
</dbReference>